<protein>
    <submittedName>
        <fullName evidence="1">Phosphatidylcholine-hydrolyzing phospholipase c</fullName>
    </submittedName>
</protein>
<dbReference type="AlphaFoldDB" id="A0A8H5JJU8"/>
<gene>
    <name evidence="1" type="ORF">FNAPI_6427</name>
</gene>
<proteinExistence type="predicted"/>
<evidence type="ECO:0000313" key="2">
    <source>
        <dbReference type="Proteomes" id="UP000574317"/>
    </source>
</evidence>
<sequence length="133" mass="14876">MLSHTTLSVPQSSGQTSRCASRKIGEGVYSIVGRVLLPSEVINAYHIGIKVTADEVDLVWENEVEDGNSVLKLGNVWYGRFDADRDTLSMIKHWHFAGSPWKSKLELCIFSSGTSRNPTRKRTEWPSAFKLPP</sequence>
<comment type="caution">
    <text evidence="1">The sequence shown here is derived from an EMBL/GenBank/DDBJ whole genome shotgun (WGS) entry which is preliminary data.</text>
</comment>
<dbReference type="EMBL" id="JAAOAO010000235">
    <property type="protein sequence ID" value="KAF5554476.1"/>
    <property type="molecule type" value="Genomic_DNA"/>
</dbReference>
<name>A0A8H5JJU8_9HYPO</name>
<organism evidence="1 2">
    <name type="scientific">Fusarium napiforme</name>
    <dbReference type="NCBI Taxonomy" id="42672"/>
    <lineage>
        <taxon>Eukaryota</taxon>
        <taxon>Fungi</taxon>
        <taxon>Dikarya</taxon>
        <taxon>Ascomycota</taxon>
        <taxon>Pezizomycotina</taxon>
        <taxon>Sordariomycetes</taxon>
        <taxon>Hypocreomycetidae</taxon>
        <taxon>Hypocreales</taxon>
        <taxon>Nectriaceae</taxon>
        <taxon>Fusarium</taxon>
        <taxon>Fusarium fujikuroi species complex</taxon>
    </lineage>
</organism>
<keyword evidence="2" id="KW-1185">Reference proteome</keyword>
<evidence type="ECO:0000313" key="1">
    <source>
        <dbReference type="EMBL" id="KAF5554476.1"/>
    </source>
</evidence>
<reference evidence="1 2" key="1">
    <citation type="submission" date="2020-05" db="EMBL/GenBank/DDBJ databases">
        <title>Identification and distribution of gene clusters putatively required for synthesis of sphingolipid metabolism inhibitors in phylogenetically diverse species of the filamentous fungus Fusarium.</title>
        <authorList>
            <person name="Kim H.-S."/>
            <person name="Busman M."/>
            <person name="Brown D.W."/>
            <person name="Divon H."/>
            <person name="Uhlig S."/>
            <person name="Proctor R.H."/>
        </authorList>
    </citation>
    <scope>NUCLEOTIDE SEQUENCE [LARGE SCALE GENOMIC DNA]</scope>
    <source>
        <strain evidence="1 2">NRRL 25196</strain>
    </source>
</reference>
<accession>A0A8H5JJU8</accession>
<dbReference type="Proteomes" id="UP000574317">
    <property type="component" value="Unassembled WGS sequence"/>
</dbReference>